<evidence type="ECO:0000313" key="4">
    <source>
        <dbReference type="EMBL" id="RLM69012.1"/>
    </source>
</evidence>
<dbReference type="Proteomes" id="UP000275267">
    <property type="component" value="Unassembled WGS sequence"/>
</dbReference>
<dbReference type="GO" id="GO:0005615">
    <property type="term" value="C:extracellular space"/>
    <property type="evidence" value="ECO:0007669"/>
    <property type="project" value="InterPro"/>
</dbReference>
<dbReference type="InterPro" id="IPR042185">
    <property type="entry name" value="Serpin_sf_2"/>
</dbReference>
<dbReference type="Pfam" id="PF00079">
    <property type="entry name" value="Serpin"/>
    <property type="match status" value="1"/>
</dbReference>
<dbReference type="PANTHER" id="PTHR11461">
    <property type="entry name" value="SERINE PROTEASE INHIBITOR, SERPIN"/>
    <property type="match status" value="1"/>
</dbReference>
<evidence type="ECO:0000313" key="5">
    <source>
        <dbReference type="Proteomes" id="UP000275267"/>
    </source>
</evidence>
<evidence type="ECO:0000259" key="3">
    <source>
        <dbReference type="Pfam" id="PF00079"/>
    </source>
</evidence>
<protein>
    <recommendedName>
        <fullName evidence="3">Serpin domain-containing protein</fullName>
    </recommendedName>
</protein>
<organism evidence="4 5">
    <name type="scientific">Panicum miliaceum</name>
    <name type="common">Proso millet</name>
    <name type="synonym">Broomcorn millet</name>
    <dbReference type="NCBI Taxonomy" id="4540"/>
    <lineage>
        <taxon>Eukaryota</taxon>
        <taxon>Viridiplantae</taxon>
        <taxon>Streptophyta</taxon>
        <taxon>Embryophyta</taxon>
        <taxon>Tracheophyta</taxon>
        <taxon>Spermatophyta</taxon>
        <taxon>Magnoliopsida</taxon>
        <taxon>Liliopsida</taxon>
        <taxon>Poales</taxon>
        <taxon>Poaceae</taxon>
        <taxon>PACMAD clade</taxon>
        <taxon>Panicoideae</taxon>
        <taxon>Panicodae</taxon>
        <taxon>Paniceae</taxon>
        <taxon>Panicinae</taxon>
        <taxon>Panicum</taxon>
        <taxon>Panicum sect. Panicum</taxon>
    </lineage>
</organism>
<dbReference type="PANTHER" id="PTHR11461:SF313">
    <property type="entry name" value="SERPIN-Z5-RELATED"/>
    <property type="match status" value="1"/>
</dbReference>
<feature type="region of interest" description="Disordered" evidence="2">
    <location>
        <begin position="11"/>
        <end position="33"/>
    </location>
</feature>
<feature type="domain" description="Serpin" evidence="3">
    <location>
        <begin position="76"/>
        <end position="155"/>
    </location>
</feature>
<gene>
    <name evidence="4" type="ORF">C2845_PM17G12080</name>
</gene>
<keyword evidence="5" id="KW-1185">Reference proteome</keyword>
<accession>A0A3L6PZ60</accession>
<dbReference type="STRING" id="4540.A0A3L6PZ60"/>
<reference evidence="5" key="1">
    <citation type="journal article" date="2019" name="Nat. Commun.">
        <title>The genome of broomcorn millet.</title>
        <authorList>
            <person name="Zou C."/>
            <person name="Miki D."/>
            <person name="Li D."/>
            <person name="Tang Q."/>
            <person name="Xiao L."/>
            <person name="Rajput S."/>
            <person name="Deng P."/>
            <person name="Jia W."/>
            <person name="Huang R."/>
            <person name="Zhang M."/>
            <person name="Sun Y."/>
            <person name="Hu J."/>
            <person name="Fu X."/>
            <person name="Schnable P.S."/>
            <person name="Li F."/>
            <person name="Zhang H."/>
            <person name="Feng B."/>
            <person name="Zhu X."/>
            <person name="Liu R."/>
            <person name="Schnable J.C."/>
            <person name="Zhu J.-K."/>
            <person name="Zhang H."/>
        </authorList>
    </citation>
    <scope>NUCLEOTIDE SEQUENCE [LARGE SCALE GENOMIC DNA]</scope>
</reference>
<dbReference type="Gene3D" id="3.30.497.10">
    <property type="entry name" value="Antithrombin, subunit I, domain 2"/>
    <property type="match status" value="1"/>
</dbReference>
<name>A0A3L6PZ60_PANMI</name>
<dbReference type="OrthoDB" id="1063785at2759"/>
<evidence type="ECO:0000256" key="1">
    <source>
        <dbReference type="ARBA" id="ARBA00009500"/>
    </source>
</evidence>
<dbReference type="EMBL" id="PQIB02000014">
    <property type="protein sequence ID" value="RLM69012.1"/>
    <property type="molecule type" value="Genomic_DNA"/>
</dbReference>
<evidence type="ECO:0000256" key="2">
    <source>
        <dbReference type="SAM" id="MobiDB-lite"/>
    </source>
</evidence>
<dbReference type="InterPro" id="IPR042178">
    <property type="entry name" value="Serpin_sf_1"/>
</dbReference>
<comment type="caution">
    <text evidence="4">The sequence shown here is derived from an EMBL/GenBank/DDBJ whole genome shotgun (WGS) entry which is preliminary data.</text>
</comment>
<dbReference type="InterPro" id="IPR023796">
    <property type="entry name" value="Serpin_dom"/>
</dbReference>
<dbReference type="AlphaFoldDB" id="A0A3L6PZ60"/>
<sequence length="164" mass="18651">MRRWRWWPRAPRAAPRGTNCSPSSARPRRAARAVRGRRLGGRLPRRAHRRVPRRRRRVLQLPVGADRELHRRGVKPKAAVKTINKSVKKAMDSLIDDIICESDVAGVATDIVLANAVYFKGVWQHSFHPHGTWPGTFFRLDGSHAEASFMTAFGTMWIACFDGF</sequence>
<dbReference type="SUPFAM" id="SSF56574">
    <property type="entry name" value="Serpins"/>
    <property type="match status" value="1"/>
</dbReference>
<dbReference type="GO" id="GO:0004867">
    <property type="term" value="F:serine-type endopeptidase inhibitor activity"/>
    <property type="evidence" value="ECO:0007669"/>
    <property type="project" value="InterPro"/>
</dbReference>
<comment type="similarity">
    <text evidence="1">Belongs to the serpin family.</text>
</comment>
<dbReference type="Gene3D" id="2.30.39.10">
    <property type="entry name" value="Alpha-1-antitrypsin, domain 1"/>
    <property type="match status" value="1"/>
</dbReference>
<dbReference type="InterPro" id="IPR000215">
    <property type="entry name" value="Serpin_fam"/>
</dbReference>
<proteinExistence type="inferred from homology"/>
<dbReference type="InterPro" id="IPR036186">
    <property type="entry name" value="Serpin_sf"/>
</dbReference>